<dbReference type="PANTHER" id="PTHR10196:SF93">
    <property type="entry name" value="L-RHAMNULOKINASE"/>
    <property type="match status" value="1"/>
</dbReference>
<comment type="caution">
    <text evidence="10">The sequence shown here is derived from an EMBL/GenBank/DDBJ whole genome shotgun (WGS) entry which is preliminary data.</text>
</comment>
<name>A0A842HL78_9BACT</name>
<dbReference type="GO" id="GO:0004370">
    <property type="term" value="F:glycerol kinase activity"/>
    <property type="evidence" value="ECO:0007669"/>
    <property type="project" value="TreeGrafter"/>
</dbReference>
<dbReference type="Pfam" id="PF00370">
    <property type="entry name" value="FGGY_N"/>
    <property type="match status" value="1"/>
</dbReference>
<dbReference type="InterPro" id="IPR013449">
    <property type="entry name" value="Rhamnulokinase"/>
</dbReference>
<comment type="similarity">
    <text evidence="1">Belongs to the FGGY kinase family.</text>
</comment>
<feature type="domain" description="Carbohydrate kinase FGGY N-terminal" evidence="8">
    <location>
        <begin position="8"/>
        <end position="219"/>
    </location>
</feature>
<dbReference type="AlphaFoldDB" id="A0A842HL78"/>
<evidence type="ECO:0000256" key="2">
    <source>
        <dbReference type="ARBA" id="ARBA00022679"/>
    </source>
</evidence>
<dbReference type="Proteomes" id="UP000546464">
    <property type="component" value="Unassembled WGS sequence"/>
</dbReference>
<keyword evidence="3" id="KW-0547">Nucleotide-binding</keyword>
<dbReference type="InterPro" id="IPR043129">
    <property type="entry name" value="ATPase_NBD"/>
</dbReference>
<dbReference type="PANTHER" id="PTHR10196">
    <property type="entry name" value="SUGAR KINASE"/>
    <property type="match status" value="1"/>
</dbReference>
<sequence>MSKIHAAAIDLGATSGRVIVGTWTGEALELTEVHRFPNAFHRLNDNDYWDIGALFSQVRKGLTEAKRLFPDLASCGVDTWGVDHVLLDKDGRLAFPMHAYRDQRTEPLRKRLIDSGDDRKLYDWTGLPPINYNTALQLGETLSAFPALKQMVSRVLLLPDYFNYLLSGKMCNEVSIASTGQLLDINGVAFSGETLNYFGIPAEWFDGPARSGIKLGKVRDIEGLEDVETILVPGHDTSCAFEAIPKSGNDIFISAGTWLLTGGLTAQPAKGEEAYKLGVSNERDGLGGYRPNKILLGLWLLEQLSIKFPDRPTSGAEWDALADKAADLPSPGTLIDCTDESLFNPDDMRAAIDANLRRQGGTPPATLPEYMRLICDSLARSVANTVRQFGQMTGESFDNIAIVGGGSKNQLLCQRIADATGLPVTSYSLEGTSVGNIGYQLLGLGAIENLDIFRAVIARRINKHVYRPAVAGA</sequence>
<evidence type="ECO:0000256" key="6">
    <source>
        <dbReference type="ARBA" id="ARBA00023157"/>
    </source>
</evidence>
<gene>
    <name evidence="10" type="ORF">H5P28_19415</name>
</gene>
<dbReference type="Pfam" id="PF02782">
    <property type="entry name" value="FGGY_C"/>
    <property type="match status" value="1"/>
</dbReference>
<feature type="domain" description="Carbohydrate kinase FGGY C-terminal" evidence="9">
    <location>
        <begin position="253"/>
        <end position="440"/>
    </location>
</feature>
<keyword evidence="7" id="KW-0684">Rhamnose metabolism</keyword>
<dbReference type="GO" id="GO:0005524">
    <property type="term" value="F:ATP binding"/>
    <property type="evidence" value="ECO:0007669"/>
    <property type="project" value="UniProtKB-KW"/>
</dbReference>
<dbReference type="GO" id="GO:0019301">
    <property type="term" value="P:rhamnose catabolic process"/>
    <property type="evidence" value="ECO:0007669"/>
    <property type="project" value="InterPro"/>
</dbReference>
<keyword evidence="2" id="KW-0808">Transferase</keyword>
<evidence type="ECO:0000313" key="10">
    <source>
        <dbReference type="EMBL" id="MBC2596444.1"/>
    </source>
</evidence>
<dbReference type="GO" id="GO:0005829">
    <property type="term" value="C:cytosol"/>
    <property type="evidence" value="ECO:0007669"/>
    <property type="project" value="TreeGrafter"/>
</dbReference>
<evidence type="ECO:0000256" key="5">
    <source>
        <dbReference type="ARBA" id="ARBA00022840"/>
    </source>
</evidence>
<reference evidence="10 11" key="1">
    <citation type="submission" date="2020-07" db="EMBL/GenBank/DDBJ databases">
        <authorList>
            <person name="Feng X."/>
        </authorList>
    </citation>
    <scope>NUCLEOTIDE SEQUENCE [LARGE SCALE GENOMIC DNA]</scope>
    <source>
        <strain evidence="10 11">JCM31066</strain>
    </source>
</reference>
<accession>A0A842HL78</accession>
<evidence type="ECO:0000256" key="1">
    <source>
        <dbReference type="ARBA" id="ARBA00009156"/>
    </source>
</evidence>
<dbReference type="RefSeq" id="WP_185677348.1">
    <property type="nucleotide sequence ID" value="NZ_JACHVB010000064.1"/>
</dbReference>
<protein>
    <submittedName>
        <fullName evidence="10">Rhamnulokinase</fullName>
    </submittedName>
</protein>
<keyword evidence="6" id="KW-1015">Disulfide bond</keyword>
<dbReference type="GO" id="GO:0008993">
    <property type="term" value="F:rhamnulokinase activity"/>
    <property type="evidence" value="ECO:0007669"/>
    <property type="project" value="InterPro"/>
</dbReference>
<evidence type="ECO:0000256" key="3">
    <source>
        <dbReference type="ARBA" id="ARBA00022741"/>
    </source>
</evidence>
<evidence type="ECO:0000256" key="7">
    <source>
        <dbReference type="ARBA" id="ARBA00023308"/>
    </source>
</evidence>
<dbReference type="InterPro" id="IPR018484">
    <property type="entry name" value="FGGY_N"/>
</dbReference>
<dbReference type="GO" id="GO:0006071">
    <property type="term" value="P:glycerol metabolic process"/>
    <property type="evidence" value="ECO:0007669"/>
    <property type="project" value="TreeGrafter"/>
</dbReference>
<keyword evidence="11" id="KW-1185">Reference proteome</keyword>
<dbReference type="SUPFAM" id="SSF53067">
    <property type="entry name" value="Actin-like ATPase domain"/>
    <property type="match status" value="2"/>
</dbReference>
<organism evidence="10 11">
    <name type="scientific">Ruficoccus amylovorans</name>
    <dbReference type="NCBI Taxonomy" id="1804625"/>
    <lineage>
        <taxon>Bacteria</taxon>
        <taxon>Pseudomonadati</taxon>
        <taxon>Verrucomicrobiota</taxon>
        <taxon>Opitutia</taxon>
        <taxon>Puniceicoccales</taxon>
        <taxon>Cerasicoccaceae</taxon>
        <taxon>Ruficoccus</taxon>
    </lineage>
</organism>
<dbReference type="EMBL" id="JACHVB010000064">
    <property type="protein sequence ID" value="MBC2596444.1"/>
    <property type="molecule type" value="Genomic_DNA"/>
</dbReference>
<keyword evidence="5" id="KW-0067">ATP-binding</keyword>
<dbReference type="CDD" id="cd07771">
    <property type="entry name" value="ASKHA_NBD_FGGY_RhaB-like"/>
    <property type="match status" value="1"/>
</dbReference>
<dbReference type="InterPro" id="IPR018485">
    <property type="entry name" value="FGGY_C"/>
</dbReference>
<evidence type="ECO:0000259" key="9">
    <source>
        <dbReference type="Pfam" id="PF02782"/>
    </source>
</evidence>
<evidence type="ECO:0000256" key="4">
    <source>
        <dbReference type="ARBA" id="ARBA00022777"/>
    </source>
</evidence>
<keyword evidence="4 10" id="KW-0418">Kinase</keyword>
<evidence type="ECO:0000259" key="8">
    <source>
        <dbReference type="Pfam" id="PF00370"/>
    </source>
</evidence>
<dbReference type="Gene3D" id="3.30.420.40">
    <property type="match status" value="2"/>
</dbReference>
<proteinExistence type="inferred from homology"/>
<evidence type="ECO:0000313" key="11">
    <source>
        <dbReference type="Proteomes" id="UP000546464"/>
    </source>
</evidence>